<dbReference type="RefSeq" id="WP_203675048.1">
    <property type="nucleotide sequence ID" value="NZ_BONP01000017.1"/>
</dbReference>
<feature type="domain" description="Peptidoglycan binding-like" evidence="2">
    <location>
        <begin position="229"/>
        <end position="280"/>
    </location>
</feature>
<dbReference type="SUPFAM" id="SSF47090">
    <property type="entry name" value="PGBD-like"/>
    <property type="match status" value="1"/>
</dbReference>
<dbReference type="InterPro" id="IPR017853">
    <property type="entry name" value="GH"/>
</dbReference>
<dbReference type="EMBL" id="BONP01000017">
    <property type="protein sequence ID" value="GIG40919.1"/>
    <property type="molecule type" value="Genomic_DNA"/>
</dbReference>
<dbReference type="InterPro" id="IPR036366">
    <property type="entry name" value="PGBDSf"/>
</dbReference>
<organism evidence="4 5">
    <name type="scientific">Cellulomonas phragmiteti</name>
    <dbReference type="NCBI Taxonomy" id="478780"/>
    <lineage>
        <taxon>Bacteria</taxon>
        <taxon>Bacillati</taxon>
        <taxon>Actinomycetota</taxon>
        <taxon>Actinomycetes</taxon>
        <taxon>Micrococcales</taxon>
        <taxon>Cellulomonadaceae</taxon>
        <taxon>Cellulomonas</taxon>
    </lineage>
</organism>
<dbReference type="InterPro" id="IPR036365">
    <property type="entry name" value="PGBD-like_sf"/>
</dbReference>
<sequence length="802" mass="85659">MFDHWVHRTQVWLNGTYGAVAGFVRVTEDGETGWRTIWALRRALQHELGLTALSDAFGPATTAAYVAQVGELGPTARGNLVRILQGGLWCSGYPGGYAADGVWDDTLTASVGRLATDMGLGLRSTVDVTMMKGVLSMDAYVLVPRGRATVRAAQQALNRAYVGRRDYALVPCDGVYSRDVQRGLVLGIQYELGMADGVANGNVGPGTQSGLETSGTVRLGDVDRTRRFVQLFQSALVFNGHDVAVDGSFGGGTRDAVVAFQEFACLPVTGVGDYPTWASLLVSTGDPRRQGTAADTSVPLLGQRAATLRDLGYETVGRYLTGKDKHLRAGEIEAIHAAGLGLVPIYQEWNNAPEHFTRAKGRAQGVAAVRRARQLGIVPGAVIYFPVDFDATDGDVAALVLPFFEGVRDGVGAARPGEYRVGVYGPRHVCSRVTAAGLGELPFVAGLSRGWSGNLGYPLPQGWAYDQIQTRWTPGLDTFAYDNNIQSPRAEPVGPSGVRAVPTRSVSGTTLFSRLHLQLTALHHWAEECLAVTRVNDVAPAAGAADLVLHHLQRPARWDPPWPGHAPLVEWSLTGDAQAATSAARAAFEERAAEVGGVDPGLAPEDDDVDVARWAAVCRAALAHPDDAPVEVCRAGDLGGWALDLALLWEQYARARATDPGLRVAPWFRAGIGGEDGGFSRAAYVADLDGYVAASMVLRDGVPLDQAMSRILLETSRRATWPRDEFAARRFEGRRDAVEAAVAHLFTSSVFFGTTFAQEAGSDPLRLPGQPYDHPDAPGPDELAEELPALARTFADVLLGQG</sequence>
<evidence type="ECO:0000313" key="5">
    <source>
        <dbReference type="Proteomes" id="UP000614741"/>
    </source>
</evidence>
<protein>
    <recommendedName>
        <fullName evidence="6">Peptidoglycan binding-like domain-containing protein</fullName>
    </recommendedName>
</protein>
<comment type="caution">
    <text evidence="4">The sequence shown here is derived from an EMBL/GenBank/DDBJ whole genome shotgun (WGS) entry which is preliminary data.</text>
</comment>
<feature type="domain" description="Rv2525c-like glycoside hydrolase-like" evidence="3">
    <location>
        <begin position="307"/>
        <end position="472"/>
    </location>
</feature>
<evidence type="ECO:0000259" key="2">
    <source>
        <dbReference type="Pfam" id="PF01471"/>
    </source>
</evidence>
<dbReference type="Pfam" id="PF01471">
    <property type="entry name" value="PG_binding_1"/>
    <property type="match status" value="1"/>
</dbReference>
<dbReference type="InterPro" id="IPR002477">
    <property type="entry name" value="Peptidoglycan-bd-like"/>
</dbReference>
<evidence type="ECO:0000256" key="1">
    <source>
        <dbReference type="SAM" id="MobiDB-lite"/>
    </source>
</evidence>
<evidence type="ECO:0000313" key="4">
    <source>
        <dbReference type="EMBL" id="GIG40919.1"/>
    </source>
</evidence>
<dbReference type="SUPFAM" id="SSF51445">
    <property type="entry name" value="(Trans)glycosidases"/>
    <property type="match status" value="1"/>
</dbReference>
<evidence type="ECO:0000259" key="3">
    <source>
        <dbReference type="Pfam" id="PF08924"/>
    </source>
</evidence>
<dbReference type="Proteomes" id="UP000614741">
    <property type="component" value="Unassembled WGS sequence"/>
</dbReference>
<keyword evidence="5" id="KW-1185">Reference proteome</keyword>
<dbReference type="Gene3D" id="3.20.20.80">
    <property type="entry name" value="Glycosidases"/>
    <property type="match status" value="1"/>
</dbReference>
<dbReference type="InterPro" id="IPR015020">
    <property type="entry name" value="Rv2525c-like_Glyco_Hydro-like"/>
</dbReference>
<name>A0ABQ4DNJ4_9CELL</name>
<feature type="region of interest" description="Disordered" evidence="1">
    <location>
        <begin position="763"/>
        <end position="782"/>
    </location>
</feature>
<dbReference type="Gene3D" id="1.10.101.10">
    <property type="entry name" value="PGBD-like superfamily/PGBD"/>
    <property type="match status" value="1"/>
</dbReference>
<evidence type="ECO:0008006" key="6">
    <source>
        <dbReference type="Google" id="ProtNLM"/>
    </source>
</evidence>
<gene>
    <name evidence="4" type="ORF">Cph01nite_26810</name>
</gene>
<dbReference type="Pfam" id="PF08924">
    <property type="entry name" value="Rv2525c_GlyHyd-like"/>
    <property type="match status" value="1"/>
</dbReference>
<reference evidence="4 5" key="1">
    <citation type="submission" date="2021-01" db="EMBL/GenBank/DDBJ databases">
        <title>Whole genome shotgun sequence of Cellulomonas phragmiteti NBRC 110785.</title>
        <authorList>
            <person name="Komaki H."/>
            <person name="Tamura T."/>
        </authorList>
    </citation>
    <scope>NUCLEOTIDE SEQUENCE [LARGE SCALE GENOMIC DNA]</scope>
    <source>
        <strain evidence="4 5">NBRC 110785</strain>
    </source>
</reference>
<dbReference type="CDD" id="cd06418">
    <property type="entry name" value="GH25_BacA-like"/>
    <property type="match status" value="1"/>
</dbReference>
<proteinExistence type="predicted"/>
<accession>A0ABQ4DNJ4</accession>